<gene>
    <name evidence="1" type="ORF">F4560_007395</name>
</gene>
<name>A0A7W9M4Y7_9PSEU</name>
<reference evidence="1 2" key="1">
    <citation type="submission" date="2020-08" db="EMBL/GenBank/DDBJ databases">
        <title>Sequencing the genomes of 1000 actinobacteria strains.</title>
        <authorList>
            <person name="Klenk H.-P."/>
        </authorList>
    </citation>
    <scope>NUCLEOTIDE SEQUENCE [LARGE SCALE GENOMIC DNA]</scope>
    <source>
        <strain evidence="1 2">DSM 45486</strain>
    </source>
</reference>
<comment type="caution">
    <text evidence="1">The sequence shown here is derived from an EMBL/GenBank/DDBJ whole genome shotgun (WGS) entry which is preliminary data.</text>
</comment>
<accession>A0A7W9M4Y7</accession>
<evidence type="ECO:0000313" key="2">
    <source>
        <dbReference type="Proteomes" id="UP000552097"/>
    </source>
</evidence>
<protein>
    <submittedName>
        <fullName evidence="1">Uncharacterized protein</fullName>
    </submittedName>
</protein>
<sequence>MTFLGDLVDRGPDTPGVLRLAMAMVAAGNAVSCARATGSA</sequence>
<organism evidence="1 2">
    <name type="scientific">Saccharothrix ecbatanensis</name>
    <dbReference type="NCBI Taxonomy" id="1105145"/>
    <lineage>
        <taxon>Bacteria</taxon>
        <taxon>Bacillati</taxon>
        <taxon>Actinomycetota</taxon>
        <taxon>Actinomycetes</taxon>
        <taxon>Pseudonocardiales</taxon>
        <taxon>Pseudonocardiaceae</taxon>
        <taxon>Saccharothrix</taxon>
    </lineage>
</organism>
<dbReference type="Proteomes" id="UP000552097">
    <property type="component" value="Unassembled WGS sequence"/>
</dbReference>
<dbReference type="InterPro" id="IPR029052">
    <property type="entry name" value="Metallo-depent_PP-like"/>
</dbReference>
<dbReference type="EMBL" id="JACHMO010000001">
    <property type="protein sequence ID" value="MBB5807627.1"/>
    <property type="molecule type" value="Genomic_DNA"/>
</dbReference>
<dbReference type="Gene3D" id="3.60.21.10">
    <property type="match status" value="1"/>
</dbReference>
<dbReference type="SUPFAM" id="SSF56300">
    <property type="entry name" value="Metallo-dependent phosphatases"/>
    <property type="match status" value="1"/>
</dbReference>
<dbReference type="AlphaFoldDB" id="A0A7W9M4Y7"/>
<evidence type="ECO:0000313" key="1">
    <source>
        <dbReference type="EMBL" id="MBB5807627.1"/>
    </source>
</evidence>
<keyword evidence="2" id="KW-1185">Reference proteome</keyword>
<proteinExistence type="predicted"/>